<feature type="domain" description="Myb-like" evidence="3">
    <location>
        <begin position="1"/>
        <end position="57"/>
    </location>
</feature>
<dbReference type="GO" id="GO:0005634">
    <property type="term" value="C:nucleus"/>
    <property type="evidence" value="ECO:0007669"/>
    <property type="project" value="UniProtKB-SubCell"/>
</dbReference>
<dbReference type="InterPro" id="IPR009057">
    <property type="entry name" value="Homeodomain-like_sf"/>
</dbReference>
<evidence type="ECO:0000313" key="5">
    <source>
        <dbReference type="EMBL" id="JAG12569.1"/>
    </source>
</evidence>
<evidence type="ECO:0000256" key="1">
    <source>
        <dbReference type="ARBA" id="ARBA00004123"/>
    </source>
</evidence>
<dbReference type="Gene3D" id="1.10.10.60">
    <property type="entry name" value="Homeodomain-like"/>
    <property type="match status" value="1"/>
</dbReference>
<name>A0A0A9X1D7_LYGHE</name>
<feature type="compositionally biased region" description="Polar residues" evidence="2">
    <location>
        <begin position="122"/>
        <end position="141"/>
    </location>
</feature>
<evidence type="ECO:0000256" key="2">
    <source>
        <dbReference type="SAM" id="MobiDB-lite"/>
    </source>
</evidence>
<sequence length="148" mass="16813">MEEDLRLLLSVRAYISPDVQAIRHGVVDSVYNSWIEISQHVPGRSDVSCRERLMRAYDIFYSESNRSAAAHCADSQEGVKNSVLEHTDVSDDVDGQGSQESEWEPGREQEQEQQQQQEQETTVESPTGSTFVLQIETTEYQIPSYDRG</sequence>
<evidence type="ECO:0000259" key="3">
    <source>
        <dbReference type="PROSITE" id="PS50090"/>
    </source>
</evidence>
<dbReference type="InterPro" id="IPR001005">
    <property type="entry name" value="SANT/Myb"/>
</dbReference>
<comment type="subcellular location">
    <subcellularLocation>
        <location evidence="1">Nucleus</location>
    </subcellularLocation>
</comment>
<reference evidence="4" key="2">
    <citation type="submission" date="2014-07" db="EMBL/GenBank/DDBJ databases">
        <authorList>
            <person name="Hull J."/>
        </authorList>
    </citation>
    <scope>NUCLEOTIDE SEQUENCE</scope>
</reference>
<dbReference type="SUPFAM" id="SSF46689">
    <property type="entry name" value="Homeodomain-like"/>
    <property type="match status" value="1"/>
</dbReference>
<dbReference type="CDD" id="cd00167">
    <property type="entry name" value="SANT"/>
    <property type="match status" value="1"/>
</dbReference>
<dbReference type="PROSITE" id="PS50090">
    <property type="entry name" value="MYB_LIKE"/>
    <property type="match status" value="1"/>
</dbReference>
<dbReference type="EMBL" id="GDHC01005702">
    <property type="protein sequence ID" value="JAQ12927.1"/>
    <property type="molecule type" value="Transcribed_RNA"/>
</dbReference>
<protein>
    <submittedName>
        <fullName evidence="4">snRNA-activating protein complex subunit 4</fullName>
    </submittedName>
</protein>
<dbReference type="EMBL" id="GBHO01031035">
    <property type="protein sequence ID" value="JAG12569.1"/>
    <property type="molecule type" value="Transcribed_RNA"/>
</dbReference>
<proteinExistence type="predicted"/>
<dbReference type="EMBL" id="GBHO01031036">
    <property type="protein sequence ID" value="JAG12568.1"/>
    <property type="molecule type" value="Transcribed_RNA"/>
</dbReference>
<organism evidence="4">
    <name type="scientific">Lygus hesperus</name>
    <name type="common">Western plant bug</name>
    <dbReference type="NCBI Taxonomy" id="30085"/>
    <lineage>
        <taxon>Eukaryota</taxon>
        <taxon>Metazoa</taxon>
        <taxon>Ecdysozoa</taxon>
        <taxon>Arthropoda</taxon>
        <taxon>Hexapoda</taxon>
        <taxon>Insecta</taxon>
        <taxon>Pterygota</taxon>
        <taxon>Neoptera</taxon>
        <taxon>Paraneoptera</taxon>
        <taxon>Hemiptera</taxon>
        <taxon>Heteroptera</taxon>
        <taxon>Panheteroptera</taxon>
        <taxon>Cimicomorpha</taxon>
        <taxon>Miridae</taxon>
        <taxon>Mirini</taxon>
        <taxon>Lygus</taxon>
    </lineage>
</organism>
<feature type="region of interest" description="Disordered" evidence="2">
    <location>
        <begin position="81"/>
        <end position="148"/>
    </location>
</feature>
<reference evidence="6" key="3">
    <citation type="journal article" date="2016" name="Gigascience">
        <title>De novo construction of an expanded transcriptome assembly for the western tarnished plant bug, Lygus hesperus.</title>
        <authorList>
            <person name="Tassone E.E."/>
            <person name="Geib S.M."/>
            <person name="Hall B."/>
            <person name="Fabrick J.A."/>
            <person name="Brent C.S."/>
            <person name="Hull J.J."/>
        </authorList>
    </citation>
    <scope>NUCLEOTIDE SEQUENCE</scope>
</reference>
<accession>A0A0A9X1D7</accession>
<dbReference type="EMBL" id="GDHC01009498">
    <property type="protein sequence ID" value="JAQ09131.1"/>
    <property type="molecule type" value="Transcribed_RNA"/>
</dbReference>
<evidence type="ECO:0000313" key="6">
    <source>
        <dbReference type="EMBL" id="JAQ09131.1"/>
    </source>
</evidence>
<gene>
    <name evidence="4" type="primary">Snapc4_4</name>
    <name evidence="5" type="synonym">Snapc4_0</name>
    <name evidence="4" type="ORF">CM83_16164</name>
    <name evidence="5" type="ORF">CM83_16168</name>
    <name evidence="6" type="ORF">g.14602</name>
    <name evidence="7" type="ORF">g.14606</name>
</gene>
<reference evidence="4" key="1">
    <citation type="journal article" date="2014" name="PLoS ONE">
        <title>Transcriptome-Based Identification of ABC Transporters in the Western Tarnished Plant Bug Lygus hesperus.</title>
        <authorList>
            <person name="Hull J.J."/>
            <person name="Chaney K."/>
            <person name="Geib S.M."/>
            <person name="Fabrick J.A."/>
            <person name="Brent C.S."/>
            <person name="Walsh D."/>
            <person name="Lavine L.C."/>
        </authorList>
    </citation>
    <scope>NUCLEOTIDE SEQUENCE</scope>
</reference>
<evidence type="ECO:0000313" key="7">
    <source>
        <dbReference type="EMBL" id="JAQ12927.1"/>
    </source>
</evidence>
<evidence type="ECO:0000313" key="4">
    <source>
        <dbReference type="EMBL" id="JAG12568.1"/>
    </source>
</evidence>
<dbReference type="AlphaFoldDB" id="A0A0A9X1D7"/>